<gene>
    <name evidence="1" type="ORF">CIGN_0233</name>
</gene>
<dbReference type="InterPro" id="IPR050902">
    <property type="entry name" value="ABC_Transporter_SBP"/>
</dbReference>
<reference evidence="1 2" key="1">
    <citation type="journal article" date="2017" name="Genome Biol. Evol.">
        <title>Comparative Genomic Analysis Identifies a Campylobacter Clade Deficient in Selenium Metabolism.</title>
        <authorList>
            <person name="Miller W.G."/>
            <person name="Yee E."/>
            <person name="Lopes B.S."/>
            <person name="Chapman M.H."/>
            <person name="Huynh S."/>
            <person name="Bono J.L."/>
            <person name="Parker C.T."/>
            <person name="Strachan N.J.C."/>
            <person name="Forbes K.J."/>
        </authorList>
    </citation>
    <scope>NUCLEOTIDE SEQUENCE [LARGE SCALE GENOMIC DNA]</scope>
    <source>
        <strain evidence="1 2">NCTC 13003</strain>
    </source>
</reference>
<dbReference type="AlphaFoldDB" id="A0A1X9SQQ2"/>
<dbReference type="PROSITE" id="PS50983">
    <property type="entry name" value="FE_B12_PBP"/>
    <property type="match status" value="1"/>
</dbReference>
<dbReference type="STRING" id="1660064.CIGN_0233"/>
<dbReference type="PANTHER" id="PTHR30535">
    <property type="entry name" value="VITAMIN B12-BINDING PROTEIN"/>
    <property type="match status" value="1"/>
</dbReference>
<protein>
    <submittedName>
        <fullName evidence="1">Iron siderophore ABC transporter, periplasmic substrate-binding protein</fullName>
    </submittedName>
</protein>
<dbReference type="Gene3D" id="3.40.50.1980">
    <property type="entry name" value="Nitrogenase molybdenum iron protein domain"/>
    <property type="match status" value="2"/>
</dbReference>
<sequence>MRFIIFFMFLASYAFGISVTDMRGKTVQIPSNLNRIATISDGFVESVMTHLGEIRRVSAIASWSLKRDYRYKIKGINEELEFTGLNTMRAMHPWLDALPCFNSPQGNIINYETLMQSAPQLIIVRVGDCTIGGADKAALEKTLSILEASKIPLVVLYSPTYTKNLATIKDEMRIIGEIFGKSEQTLKLYEYLVGIENLIKSRTQTATNQPKMLYLGLSLAAKKNGASGITYGIDTPESQLLTTTINAQNAFNLAKGSRIMISAEQIYALEPDVILLPTYNGYHPTFELYENESYANLRELKAVRQKRVYSLPWTPMNCSRRLEYPLELLIIAKAAHPDKFADINIGEFALEFYQKLYGVDIEAAKMLRSAQILDWTEQF</sequence>
<name>A0A1X9SQQ2_9BACT</name>
<dbReference type="KEGG" id="cdev:CIGN_0233"/>
<proteinExistence type="predicted"/>
<dbReference type="InterPro" id="IPR002491">
    <property type="entry name" value="ABC_transptr_periplasmic_BD"/>
</dbReference>
<evidence type="ECO:0000313" key="1">
    <source>
        <dbReference type="EMBL" id="ARQ98545.1"/>
    </source>
</evidence>
<dbReference type="Pfam" id="PF01497">
    <property type="entry name" value="Peripla_BP_2"/>
    <property type="match status" value="1"/>
</dbReference>
<accession>A0A381D848</accession>
<dbReference type="EMBL" id="CP018788">
    <property type="protein sequence ID" value="ARQ98545.1"/>
    <property type="molecule type" value="Genomic_DNA"/>
</dbReference>
<keyword evidence="2" id="KW-1185">Reference proteome</keyword>
<dbReference type="SUPFAM" id="SSF53807">
    <property type="entry name" value="Helical backbone' metal receptor"/>
    <property type="match status" value="1"/>
</dbReference>
<evidence type="ECO:0000313" key="2">
    <source>
        <dbReference type="Proteomes" id="UP000194309"/>
    </source>
</evidence>
<organism evidence="1 2">
    <name type="scientific">Campylobacter devanensis</name>
    <dbReference type="NCBI Taxonomy" id="3161138"/>
    <lineage>
        <taxon>Bacteria</taxon>
        <taxon>Pseudomonadati</taxon>
        <taxon>Campylobacterota</taxon>
        <taxon>Epsilonproteobacteria</taxon>
        <taxon>Campylobacterales</taxon>
        <taxon>Campylobacteraceae</taxon>
        <taxon>Campylobacter</taxon>
    </lineage>
</organism>
<dbReference type="PANTHER" id="PTHR30535:SF34">
    <property type="entry name" value="MOLYBDATE-BINDING PROTEIN MOLA"/>
    <property type="match status" value="1"/>
</dbReference>
<accession>A0A1X9SQQ2</accession>
<dbReference type="Proteomes" id="UP000194309">
    <property type="component" value="Chromosome"/>
</dbReference>